<evidence type="ECO:0000313" key="2">
    <source>
        <dbReference type="Proteomes" id="UP000614601"/>
    </source>
</evidence>
<name>A0A811JR55_9BILA</name>
<comment type="caution">
    <text evidence="1">The sequence shown here is derived from an EMBL/GenBank/DDBJ whole genome shotgun (WGS) entry which is preliminary data.</text>
</comment>
<dbReference type="AlphaFoldDB" id="A0A811JR55"/>
<gene>
    <name evidence="1" type="ORF">BOKJ2_LOCUS507</name>
</gene>
<dbReference type="EMBL" id="CAJFDH010000001">
    <property type="protein sequence ID" value="CAD5205823.1"/>
    <property type="molecule type" value="Genomic_DNA"/>
</dbReference>
<reference evidence="1" key="1">
    <citation type="submission" date="2020-09" db="EMBL/GenBank/DDBJ databases">
        <authorList>
            <person name="Kikuchi T."/>
        </authorList>
    </citation>
    <scope>NUCLEOTIDE SEQUENCE</scope>
    <source>
        <strain evidence="1">SH1</strain>
    </source>
</reference>
<dbReference type="Proteomes" id="UP000614601">
    <property type="component" value="Unassembled WGS sequence"/>
</dbReference>
<proteinExistence type="predicted"/>
<dbReference type="EMBL" id="CAJFCW020000001">
    <property type="protein sequence ID" value="CAG9079401.1"/>
    <property type="molecule type" value="Genomic_DNA"/>
</dbReference>
<organism evidence="1 2">
    <name type="scientific">Bursaphelenchus okinawaensis</name>
    <dbReference type="NCBI Taxonomy" id="465554"/>
    <lineage>
        <taxon>Eukaryota</taxon>
        <taxon>Metazoa</taxon>
        <taxon>Ecdysozoa</taxon>
        <taxon>Nematoda</taxon>
        <taxon>Chromadorea</taxon>
        <taxon>Rhabditida</taxon>
        <taxon>Tylenchina</taxon>
        <taxon>Tylenchomorpha</taxon>
        <taxon>Aphelenchoidea</taxon>
        <taxon>Aphelenchoididae</taxon>
        <taxon>Bursaphelenchus</taxon>
    </lineage>
</organism>
<protein>
    <submittedName>
        <fullName evidence="1">Uncharacterized protein</fullName>
    </submittedName>
</protein>
<sequence length="95" mass="11145">MKDYNLYTALVQFLDKVDENKDIYEQSCYFKCYESLNHVCHEGLCYEPLNLACTDKESCPGQSVCLNHDFVVRSCFLLVPIENELKVNVYDQKLY</sequence>
<dbReference type="Proteomes" id="UP000783686">
    <property type="component" value="Unassembled WGS sequence"/>
</dbReference>
<evidence type="ECO:0000313" key="1">
    <source>
        <dbReference type="EMBL" id="CAD5205823.1"/>
    </source>
</evidence>
<accession>A0A811JR55</accession>
<keyword evidence="2" id="KW-1185">Reference proteome</keyword>